<dbReference type="EMBL" id="JABAYA010000002">
    <property type="protein sequence ID" value="KAF7732536.1"/>
    <property type="molecule type" value="Genomic_DNA"/>
</dbReference>
<proteinExistence type="predicted"/>
<reference evidence="1" key="1">
    <citation type="submission" date="2020-01" db="EMBL/GenBank/DDBJ databases">
        <title>Genome Sequencing of Three Apophysomyces-Like Fungal Strains Confirms a Novel Fungal Genus in the Mucoromycota with divergent Burkholderia-like Endosymbiotic Bacteria.</title>
        <authorList>
            <person name="Stajich J.E."/>
            <person name="Macias A.M."/>
            <person name="Carter-House D."/>
            <person name="Lovett B."/>
            <person name="Kasson L.R."/>
            <person name="Berry K."/>
            <person name="Grigoriev I."/>
            <person name="Chang Y."/>
            <person name="Spatafora J."/>
            <person name="Kasson M.T."/>
        </authorList>
    </citation>
    <scope>NUCLEOTIDE SEQUENCE</scope>
    <source>
        <strain evidence="1">NRRL A-21654</strain>
    </source>
</reference>
<gene>
    <name evidence="1" type="ORF">EC973_003283</name>
</gene>
<evidence type="ECO:0000313" key="1">
    <source>
        <dbReference type="EMBL" id="KAF7732536.1"/>
    </source>
</evidence>
<dbReference type="OrthoDB" id="1928087at2759"/>
<dbReference type="Proteomes" id="UP000605846">
    <property type="component" value="Unassembled WGS sequence"/>
</dbReference>
<dbReference type="Gene3D" id="3.30.160.360">
    <property type="match status" value="1"/>
</dbReference>
<comment type="caution">
    <text evidence="1">The sequence shown here is derived from an EMBL/GenBank/DDBJ whole genome shotgun (WGS) entry which is preliminary data.</text>
</comment>
<dbReference type="InterPro" id="IPR003889">
    <property type="entry name" value="FYrich_C"/>
</dbReference>
<sequence length="85" mass="9151">MSIEEGPPGEGPVFKVQVNSSGTVFQGMTPTAPWTDACKRSNSQGTRVSGPLFYGFSDLITMKLIENMNGYEMASKPEIGEDTDS</sequence>
<dbReference type="AlphaFoldDB" id="A0A8H7BWA2"/>
<dbReference type="GO" id="GO:0005634">
    <property type="term" value="C:nucleus"/>
    <property type="evidence" value="ECO:0007669"/>
    <property type="project" value="InterPro"/>
</dbReference>
<protein>
    <recommendedName>
        <fullName evidence="3">FYR C-terminal domain-containing protein</fullName>
    </recommendedName>
</protein>
<dbReference type="Pfam" id="PF05965">
    <property type="entry name" value="FYRC"/>
    <property type="match status" value="1"/>
</dbReference>
<name>A0A8H7BWA2_9FUNG</name>
<dbReference type="PROSITE" id="PS51543">
    <property type="entry name" value="FYRC"/>
    <property type="match status" value="1"/>
</dbReference>
<organism evidence="1 2">
    <name type="scientific">Apophysomyces ossiformis</name>
    <dbReference type="NCBI Taxonomy" id="679940"/>
    <lineage>
        <taxon>Eukaryota</taxon>
        <taxon>Fungi</taxon>
        <taxon>Fungi incertae sedis</taxon>
        <taxon>Mucoromycota</taxon>
        <taxon>Mucoromycotina</taxon>
        <taxon>Mucoromycetes</taxon>
        <taxon>Mucorales</taxon>
        <taxon>Mucorineae</taxon>
        <taxon>Mucoraceae</taxon>
        <taxon>Apophysomyces</taxon>
    </lineage>
</organism>
<keyword evidence="2" id="KW-1185">Reference proteome</keyword>
<evidence type="ECO:0008006" key="3">
    <source>
        <dbReference type="Google" id="ProtNLM"/>
    </source>
</evidence>
<accession>A0A8H7BWA2</accession>
<evidence type="ECO:0000313" key="2">
    <source>
        <dbReference type="Proteomes" id="UP000605846"/>
    </source>
</evidence>